<reference evidence="2" key="1">
    <citation type="submission" date="2021-04" db="EMBL/GenBank/DDBJ databases">
        <title>Pseudaminobacter soli sp. nov., isolated from paddy soil contaminated by heavy metals.</title>
        <authorList>
            <person name="Zhang K."/>
        </authorList>
    </citation>
    <scope>NUCLEOTIDE SEQUENCE</scope>
    <source>
        <strain evidence="2">19-2017</strain>
    </source>
</reference>
<dbReference type="Pfam" id="PF09361">
    <property type="entry name" value="Phasin_2"/>
    <property type="match status" value="1"/>
</dbReference>
<evidence type="ECO:0000259" key="1">
    <source>
        <dbReference type="Pfam" id="PF09361"/>
    </source>
</evidence>
<dbReference type="InterPro" id="IPR018968">
    <property type="entry name" value="Phasin"/>
</dbReference>
<protein>
    <submittedName>
        <fullName evidence="2">Phasin family protein</fullName>
    </submittedName>
</protein>
<evidence type="ECO:0000313" key="3">
    <source>
        <dbReference type="Proteomes" id="UP000680348"/>
    </source>
</evidence>
<comment type="caution">
    <text evidence="2">The sequence shown here is derived from an EMBL/GenBank/DDBJ whole genome shotgun (WGS) entry which is preliminary data.</text>
</comment>
<proteinExistence type="predicted"/>
<evidence type="ECO:0000313" key="2">
    <source>
        <dbReference type="EMBL" id="MBS3651361.1"/>
    </source>
</evidence>
<dbReference type="Proteomes" id="UP000680348">
    <property type="component" value="Unassembled WGS sequence"/>
</dbReference>
<sequence length="109" mass="11905">MTPMFDGANMFGKEFVDTSVKSFASLSQAAQAIVAETSDYTRRSYEAGAATLEQLAAARSLETAFEIQTDYARKAYEGFVAESAKLSSLYADMAKEAYKPFESMVAKPK</sequence>
<organism evidence="2 3">
    <name type="scientific">Pseudaminobacter soli</name>
    <name type="common">ex Zhang et al. 2022</name>
    <dbReference type="NCBI Taxonomy" id="2831468"/>
    <lineage>
        <taxon>Bacteria</taxon>
        <taxon>Pseudomonadati</taxon>
        <taxon>Pseudomonadota</taxon>
        <taxon>Alphaproteobacteria</taxon>
        <taxon>Hyphomicrobiales</taxon>
        <taxon>Phyllobacteriaceae</taxon>
        <taxon>Pseudaminobacter</taxon>
    </lineage>
</organism>
<feature type="domain" description="Phasin" evidence="1">
    <location>
        <begin position="11"/>
        <end position="103"/>
    </location>
</feature>
<gene>
    <name evidence="2" type="ORF">KEU06_22355</name>
</gene>
<name>A0A942E0X8_9HYPH</name>
<dbReference type="RefSeq" id="WP_188256921.1">
    <property type="nucleotide sequence ID" value="NZ_JABVCF010000013.1"/>
</dbReference>
<accession>A0A942E0X8</accession>
<dbReference type="EMBL" id="JAGWCR010000013">
    <property type="protein sequence ID" value="MBS3651361.1"/>
    <property type="molecule type" value="Genomic_DNA"/>
</dbReference>
<keyword evidence="3" id="KW-1185">Reference proteome</keyword>
<dbReference type="AlphaFoldDB" id="A0A942E0X8"/>